<evidence type="ECO:0000256" key="2">
    <source>
        <dbReference type="ARBA" id="ARBA00006679"/>
    </source>
</evidence>
<dbReference type="InterPro" id="IPR051907">
    <property type="entry name" value="DoxX-like_oxidoreductase"/>
</dbReference>
<evidence type="ECO:0000256" key="5">
    <source>
        <dbReference type="ARBA" id="ARBA00022989"/>
    </source>
</evidence>
<evidence type="ECO:0000256" key="4">
    <source>
        <dbReference type="ARBA" id="ARBA00022692"/>
    </source>
</evidence>
<evidence type="ECO:0000256" key="1">
    <source>
        <dbReference type="ARBA" id="ARBA00004651"/>
    </source>
</evidence>
<keyword evidence="5 7" id="KW-1133">Transmembrane helix</keyword>
<gene>
    <name evidence="8" type="ORF">MKP05_05205</name>
</gene>
<evidence type="ECO:0000313" key="8">
    <source>
        <dbReference type="EMBL" id="MCH4562533.1"/>
    </source>
</evidence>
<accession>A0ABS9RRP1</accession>
<evidence type="ECO:0000313" key="9">
    <source>
        <dbReference type="Proteomes" id="UP001202117"/>
    </source>
</evidence>
<protein>
    <submittedName>
        <fullName evidence="8">DoxX family protein</fullName>
    </submittedName>
</protein>
<comment type="subcellular location">
    <subcellularLocation>
        <location evidence="1">Cell membrane</location>
        <topology evidence="1">Multi-pass membrane protein</topology>
    </subcellularLocation>
</comment>
<comment type="similarity">
    <text evidence="2">Belongs to the DoxX family.</text>
</comment>
<dbReference type="PANTHER" id="PTHR33452:SF4">
    <property type="entry name" value="BLL4328 PROTEIN"/>
    <property type="match status" value="1"/>
</dbReference>
<keyword evidence="3" id="KW-1003">Cell membrane</keyword>
<name>A0ABS9RRP1_9GAMM</name>
<feature type="transmembrane region" description="Helical" evidence="7">
    <location>
        <begin position="47"/>
        <end position="66"/>
    </location>
</feature>
<evidence type="ECO:0000256" key="7">
    <source>
        <dbReference type="SAM" id="Phobius"/>
    </source>
</evidence>
<keyword evidence="6 7" id="KW-0472">Membrane</keyword>
<evidence type="ECO:0000256" key="6">
    <source>
        <dbReference type="ARBA" id="ARBA00023136"/>
    </source>
</evidence>
<dbReference type="Proteomes" id="UP001202117">
    <property type="component" value="Unassembled WGS sequence"/>
</dbReference>
<reference evidence="8 9" key="1">
    <citation type="submission" date="2022-02" db="EMBL/GenBank/DDBJ databases">
        <title>Halomonas fukangensis sp. nov., a halophilic bacterium isolated from a bulk soil of Kalidium foliatum at Fukang.</title>
        <authorList>
            <person name="Huang Y."/>
        </authorList>
    </citation>
    <scope>NUCLEOTIDE SEQUENCE [LARGE SCALE GENOMIC DNA]</scope>
    <source>
        <strain evidence="8 9">EGI 63088</strain>
    </source>
</reference>
<dbReference type="EMBL" id="JAKVPY010000005">
    <property type="protein sequence ID" value="MCH4562533.1"/>
    <property type="molecule type" value="Genomic_DNA"/>
</dbReference>
<dbReference type="RefSeq" id="WP_110283521.1">
    <property type="nucleotide sequence ID" value="NZ_JAKVPY010000005.1"/>
</dbReference>
<evidence type="ECO:0000256" key="3">
    <source>
        <dbReference type="ARBA" id="ARBA00022475"/>
    </source>
</evidence>
<keyword evidence="9" id="KW-1185">Reference proteome</keyword>
<organism evidence="8 9">
    <name type="scientific">Halomonas flagellata</name>
    <dbReference type="NCBI Taxonomy" id="2920385"/>
    <lineage>
        <taxon>Bacteria</taxon>
        <taxon>Pseudomonadati</taxon>
        <taxon>Pseudomonadota</taxon>
        <taxon>Gammaproteobacteria</taxon>
        <taxon>Oceanospirillales</taxon>
        <taxon>Halomonadaceae</taxon>
        <taxon>Halomonas</taxon>
    </lineage>
</organism>
<keyword evidence="4 7" id="KW-0812">Transmembrane</keyword>
<feature type="transmembrane region" description="Helical" evidence="7">
    <location>
        <begin position="9"/>
        <end position="27"/>
    </location>
</feature>
<dbReference type="Pfam" id="PF07681">
    <property type="entry name" value="DoxX"/>
    <property type="match status" value="1"/>
</dbReference>
<dbReference type="InterPro" id="IPR032808">
    <property type="entry name" value="DoxX"/>
</dbReference>
<dbReference type="PANTHER" id="PTHR33452">
    <property type="entry name" value="OXIDOREDUCTASE CATD-RELATED"/>
    <property type="match status" value="1"/>
</dbReference>
<feature type="transmembrane region" description="Helical" evidence="7">
    <location>
        <begin position="104"/>
        <end position="124"/>
    </location>
</feature>
<feature type="transmembrane region" description="Helical" evidence="7">
    <location>
        <begin position="73"/>
        <end position="92"/>
    </location>
</feature>
<proteinExistence type="inferred from homology"/>
<comment type="caution">
    <text evidence="8">The sequence shown here is derived from an EMBL/GenBank/DDBJ whole genome shotgun (WGS) entry which is preliminary data.</text>
</comment>
<sequence length="133" mass="14447">MDTLELQKVWAPRVLSVLRIVSGFIFLLHGTQKHLGFPPTDRVVETFSLSGISGFIEIICGVLIMVGFQSRAAAFLASGTMAFAYWIAHAPQDLFPVNNGGDAAILYCFVFFYLVFAGPGPWSIDAMRGKGSA</sequence>